<dbReference type="SUPFAM" id="SSF140453">
    <property type="entry name" value="EsxAB dimer-like"/>
    <property type="match status" value="1"/>
</dbReference>
<reference evidence="1 2" key="1">
    <citation type="journal article" date="2019" name="Int. J. Syst. Evol. Microbiol.">
        <title>The Global Catalogue of Microorganisms (GCM) 10K type strain sequencing project: providing services to taxonomists for standard genome sequencing and annotation.</title>
        <authorList>
            <consortium name="The Broad Institute Genomics Platform"/>
            <consortium name="The Broad Institute Genome Sequencing Center for Infectious Disease"/>
            <person name="Wu L."/>
            <person name="Ma J."/>
        </authorList>
    </citation>
    <scope>NUCLEOTIDE SEQUENCE [LARGE SCALE GENOMIC DNA]</scope>
    <source>
        <strain evidence="1 2">JCM 15478</strain>
    </source>
</reference>
<organism evidence="1 2">
    <name type="scientific">Streptomyces albiaxialis</name>
    <dbReference type="NCBI Taxonomy" id="329523"/>
    <lineage>
        <taxon>Bacteria</taxon>
        <taxon>Bacillati</taxon>
        <taxon>Actinomycetota</taxon>
        <taxon>Actinomycetes</taxon>
        <taxon>Kitasatosporales</taxon>
        <taxon>Streptomycetaceae</taxon>
        <taxon>Streptomyces</taxon>
    </lineage>
</organism>
<comment type="caution">
    <text evidence="1">The sequence shown here is derived from an EMBL/GenBank/DDBJ whole genome shotgun (WGS) entry which is preliminary data.</text>
</comment>
<gene>
    <name evidence="1" type="ORF">GCM10009801_78740</name>
</gene>
<dbReference type="RefSeq" id="WP_344535504.1">
    <property type="nucleotide sequence ID" value="NZ_BAAAPE010000029.1"/>
</dbReference>
<dbReference type="Proteomes" id="UP001500016">
    <property type="component" value="Unassembled WGS sequence"/>
</dbReference>
<dbReference type="InterPro" id="IPR036689">
    <property type="entry name" value="ESAT-6-like_sf"/>
</dbReference>
<protein>
    <recommendedName>
        <fullName evidence="3">WXG100 family type VII secretion target</fullName>
    </recommendedName>
</protein>
<keyword evidence="2" id="KW-1185">Reference proteome</keyword>
<name>A0ABN2X4P8_9ACTN</name>
<evidence type="ECO:0000313" key="1">
    <source>
        <dbReference type="EMBL" id="GAA2103663.1"/>
    </source>
</evidence>
<dbReference type="EMBL" id="BAAAPE010000029">
    <property type="protein sequence ID" value="GAA2103663.1"/>
    <property type="molecule type" value="Genomic_DNA"/>
</dbReference>
<proteinExistence type="predicted"/>
<accession>A0ABN2X4P8</accession>
<sequence>MAEGGGGGQGQELSHSALLKLDDELDLMMGSVRSRMQKLDIMIDNLEGQWRGIGRGAFDKVQEGLKIDLAALNRILSAFTDGVQGTSKYGSGNDQRIFDELKRLQGDDLVTDSTRQSVAEGRAGSIQESKLYGL</sequence>
<evidence type="ECO:0000313" key="2">
    <source>
        <dbReference type="Proteomes" id="UP001500016"/>
    </source>
</evidence>
<evidence type="ECO:0008006" key="3">
    <source>
        <dbReference type="Google" id="ProtNLM"/>
    </source>
</evidence>
<dbReference type="Gene3D" id="1.10.287.1060">
    <property type="entry name" value="ESAT-6-like"/>
    <property type="match status" value="1"/>
</dbReference>